<dbReference type="EMBL" id="JBHSTP010000001">
    <property type="protein sequence ID" value="MFC6355960.1"/>
    <property type="molecule type" value="Genomic_DNA"/>
</dbReference>
<dbReference type="Pfam" id="PF02720">
    <property type="entry name" value="DUF222"/>
    <property type="match status" value="1"/>
</dbReference>
<keyword evidence="5" id="KW-1185">Reference proteome</keyword>
<comment type="similarity">
    <text evidence="1">Belongs to the Rv1128c/1148c/1588c/1702c/1945/3466 family.</text>
</comment>
<sequence length="464" mass="51563">MNSRSSSLHQPDSPNQPGSPDAWLPTFSGAMSALIGRASDDDRIIAMMAANRAASIERARAWAMISDEVVVHGPQLTAARREEWVRRSFVSEMACALQLPERSAERLIDESEILVRELTRTLDALANGDISYRHAQVVIDQARTLPSEARVAFEAVMLTTAATATVAELRRAALRERERMHPESIASRRRTAVEERRVALDGTCDGMAWLHHHLPIEQAVGVFNRITAAARSLQGSHESRTLDQLRADVAASLLLDGDCDYDYDYDYDDELANAPLKAEAKTKTSRMAALRGIRPTVIVTVPVLTLLGHGDEPAELAGHGPIDADTARELAARAPSFTRLLTHPETGAVLSIGRESYTVPADLKRWLLLRDERCRFPGCGRPAQQCELDHTVAWQHGGRTDGSNLAFLCRKHHRLKHLTHWQARQDDDGVLDWRSPSRRQYRTRPAVRPPGSSPPRELPKDPPF</sequence>
<feature type="domain" description="HNH nuclease" evidence="3">
    <location>
        <begin position="362"/>
        <end position="414"/>
    </location>
</feature>
<dbReference type="RefSeq" id="WP_386729520.1">
    <property type="nucleotide sequence ID" value="NZ_JBHSTP010000001.1"/>
</dbReference>
<comment type="caution">
    <text evidence="4">The sequence shown here is derived from an EMBL/GenBank/DDBJ whole genome shotgun (WGS) entry which is preliminary data.</text>
</comment>
<name>A0ABW1VH30_9MICO</name>
<evidence type="ECO:0000313" key="5">
    <source>
        <dbReference type="Proteomes" id="UP001596306"/>
    </source>
</evidence>
<feature type="compositionally biased region" description="Polar residues" evidence="2">
    <location>
        <begin position="1"/>
        <end position="18"/>
    </location>
</feature>
<dbReference type="InterPro" id="IPR003615">
    <property type="entry name" value="HNH_nuc"/>
</dbReference>
<dbReference type="Proteomes" id="UP001596306">
    <property type="component" value="Unassembled WGS sequence"/>
</dbReference>
<dbReference type="SMART" id="SM00507">
    <property type="entry name" value="HNHc"/>
    <property type="match status" value="1"/>
</dbReference>
<feature type="region of interest" description="Disordered" evidence="2">
    <location>
        <begin position="429"/>
        <end position="464"/>
    </location>
</feature>
<evidence type="ECO:0000259" key="3">
    <source>
        <dbReference type="SMART" id="SM00507"/>
    </source>
</evidence>
<dbReference type="Gene3D" id="1.10.30.50">
    <property type="match status" value="1"/>
</dbReference>
<protein>
    <submittedName>
        <fullName evidence="4">DUF222 domain-containing protein</fullName>
    </submittedName>
</protein>
<evidence type="ECO:0000256" key="2">
    <source>
        <dbReference type="SAM" id="MobiDB-lite"/>
    </source>
</evidence>
<dbReference type="InterPro" id="IPR002711">
    <property type="entry name" value="HNH"/>
</dbReference>
<evidence type="ECO:0000313" key="4">
    <source>
        <dbReference type="EMBL" id="MFC6355960.1"/>
    </source>
</evidence>
<gene>
    <name evidence="4" type="ORF">ACFQB0_07565</name>
</gene>
<feature type="region of interest" description="Disordered" evidence="2">
    <location>
        <begin position="1"/>
        <end position="23"/>
    </location>
</feature>
<accession>A0ABW1VH30</accession>
<dbReference type="InterPro" id="IPR003870">
    <property type="entry name" value="DUF222"/>
</dbReference>
<dbReference type="CDD" id="cd00085">
    <property type="entry name" value="HNHc"/>
    <property type="match status" value="1"/>
</dbReference>
<evidence type="ECO:0000256" key="1">
    <source>
        <dbReference type="ARBA" id="ARBA00023450"/>
    </source>
</evidence>
<dbReference type="Pfam" id="PF01844">
    <property type="entry name" value="HNH"/>
    <property type="match status" value="1"/>
</dbReference>
<reference evidence="5" key="1">
    <citation type="journal article" date="2019" name="Int. J. Syst. Evol. Microbiol.">
        <title>The Global Catalogue of Microorganisms (GCM) 10K type strain sequencing project: providing services to taxonomists for standard genome sequencing and annotation.</title>
        <authorList>
            <consortium name="The Broad Institute Genomics Platform"/>
            <consortium name="The Broad Institute Genome Sequencing Center for Infectious Disease"/>
            <person name="Wu L."/>
            <person name="Ma J."/>
        </authorList>
    </citation>
    <scope>NUCLEOTIDE SEQUENCE [LARGE SCALE GENOMIC DNA]</scope>
    <source>
        <strain evidence="5">CCUG 43304</strain>
    </source>
</reference>
<proteinExistence type="inferred from homology"/>
<organism evidence="4 5">
    <name type="scientific">Luethyella okanaganae</name>
    <dbReference type="NCBI Taxonomy" id="69372"/>
    <lineage>
        <taxon>Bacteria</taxon>
        <taxon>Bacillati</taxon>
        <taxon>Actinomycetota</taxon>
        <taxon>Actinomycetes</taxon>
        <taxon>Micrococcales</taxon>
        <taxon>Microbacteriaceae</taxon>
        <taxon>Luethyella</taxon>
    </lineage>
</organism>